<dbReference type="Proteomes" id="UP000265520">
    <property type="component" value="Unassembled WGS sequence"/>
</dbReference>
<keyword evidence="3" id="KW-1185">Reference proteome</keyword>
<protein>
    <submittedName>
        <fullName evidence="2">Uncharacterized protein</fullName>
    </submittedName>
</protein>
<name>A0A392T380_9FABA</name>
<evidence type="ECO:0000256" key="1">
    <source>
        <dbReference type="SAM" id="MobiDB-lite"/>
    </source>
</evidence>
<evidence type="ECO:0000313" key="2">
    <source>
        <dbReference type="EMBL" id="MCI55499.1"/>
    </source>
</evidence>
<dbReference type="AlphaFoldDB" id="A0A392T380"/>
<dbReference type="EMBL" id="LXQA010497474">
    <property type="protein sequence ID" value="MCI55499.1"/>
    <property type="molecule type" value="Genomic_DNA"/>
</dbReference>
<feature type="region of interest" description="Disordered" evidence="1">
    <location>
        <begin position="26"/>
        <end position="93"/>
    </location>
</feature>
<feature type="compositionally biased region" description="Basic and acidic residues" evidence="1">
    <location>
        <begin position="26"/>
        <end position="51"/>
    </location>
</feature>
<feature type="non-terminal residue" evidence="2">
    <location>
        <position position="1"/>
    </location>
</feature>
<comment type="caution">
    <text evidence="2">The sequence shown here is derived from an EMBL/GenBank/DDBJ whole genome shotgun (WGS) entry which is preliminary data.</text>
</comment>
<accession>A0A392T380</accession>
<evidence type="ECO:0000313" key="3">
    <source>
        <dbReference type="Proteomes" id="UP000265520"/>
    </source>
</evidence>
<sequence>ARAEIQHLAKEVSSIKEEQTNAIELRNRKVEGAAKPKEVGKSKTSKERDNPTKATSEGEENVEEEPTAHDSPPAVSTPPPVYITAKPQAIVAP</sequence>
<feature type="non-terminal residue" evidence="2">
    <location>
        <position position="93"/>
    </location>
</feature>
<proteinExistence type="predicted"/>
<organism evidence="2 3">
    <name type="scientific">Trifolium medium</name>
    <dbReference type="NCBI Taxonomy" id="97028"/>
    <lineage>
        <taxon>Eukaryota</taxon>
        <taxon>Viridiplantae</taxon>
        <taxon>Streptophyta</taxon>
        <taxon>Embryophyta</taxon>
        <taxon>Tracheophyta</taxon>
        <taxon>Spermatophyta</taxon>
        <taxon>Magnoliopsida</taxon>
        <taxon>eudicotyledons</taxon>
        <taxon>Gunneridae</taxon>
        <taxon>Pentapetalae</taxon>
        <taxon>rosids</taxon>
        <taxon>fabids</taxon>
        <taxon>Fabales</taxon>
        <taxon>Fabaceae</taxon>
        <taxon>Papilionoideae</taxon>
        <taxon>50 kb inversion clade</taxon>
        <taxon>NPAAA clade</taxon>
        <taxon>Hologalegina</taxon>
        <taxon>IRL clade</taxon>
        <taxon>Trifolieae</taxon>
        <taxon>Trifolium</taxon>
    </lineage>
</organism>
<reference evidence="2 3" key="1">
    <citation type="journal article" date="2018" name="Front. Plant Sci.">
        <title>Red Clover (Trifolium pratense) and Zigzag Clover (T. medium) - A Picture of Genomic Similarities and Differences.</title>
        <authorList>
            <person name="Dluhosova J."/>
            <person name="Istvanek J."/>
            <person name="Nedelnik J."/>
            <person name="Repkova J."/>
        </authorList>
    </citation>
    <scope>NUCLEOTIDE SEQUENCE [LARGE SCALE GENOMIC DNA]</scope>
    <source>
        <strain evidence="3">cv. 10/8</strain>
        <tissue evidence="2">Leaf</tissue>
    </source>
</reference>